<feature type="transmembrane region" description="Helical" evidence="2">
    <location>
        <begin position="105"/>
        <end position="129"/>
    </location>
</feature>
<reference evidence="3 4" key="1">
    <citation type="submission" date="2017-08" db="EMBL/GenBank/DDBJ databases">
        <title>Acidophilic green algal genome provides insights into adaptation to an acidic environment.</title>
        <authorList>
            <person name="Hirooka S."/>
            <person name="Hirose Y."/>
            <person name="Kanesaki Y."/>
            <person name="Higuchi S."/>
            <person name="Fujiwara T."/>
            <person name="Onuma R."/>
            <person name="Era A."/>
            <person name="Ohbayashi R."/>
            <person name="Uzuka A."/>
            <person name="Nozaki H."/>
            <person name="Yoshikawa H."/>
            <person name="Miyagishima S.Y."/>
        </authorList>
    </citation>
    <scope>NUCLEOTIDE SEQUENCE [LARGE SCALE GENOMIC DNA]</scope>
    <source>
        <strain evidence="3 4">NIES-2499</strain>
    </source>
</reference>
<dbReference type="AlphaFoldDB" id="A0A250WSB1"/>
<name>A0A250WSB1_9CHLO</name>
<evidence type="ECO:0000313" key="3">
    <source>
        <dbReference type="EMBL" id="GAX73714.1"/>
    </source>
</evidence>
<keyword evidence="2" id="KW-0812">Transmembrane</keyword>
<comment type="caution">
    <text evidence="3">The sequence shown here is derived from an EMBL/GenBank/DDBJ whole genome shotgun (WGS) entry which is preliminary data.</text>
</comment>
<dbReference type="EMBL" id="BEGY01000004">
    <property type="protein sequence ID" value="GAX73714.1"/>
    <property type="molecule type" value="Genomic_DNA"/>
</dbReference>
<proteinExistence type="predicted"/>
<evidence type="ECO:0008006" key="5">
    <source>
        <dbReference type="Google" id="ProtNLM"/>
    </source>
</evidence>
<accession>A0A250WSB1</accession>
<keyword evidence="4" id="KW-1185">Reference proteome</keyword>
<feature type="transmembrane region" description="Helical" evidence="2">
    <location>
        <begin position="68"/>
        <end position="85"/>
    </location>
</feature>
<evidence type="ECO:0000313" key="4">
    <source>
        <dbReference type="Proteomes" id="UP000232323"/>
    </source>
</evidence>
<dbReference type="Proteomes" id="UP000232323">
    <property type="component" value="Unassembled WGS sequence"/>
</dbReference>
<sequence length="184" mass="20068">MLPSNLESICLCKSSVFRKCVRLEVSKLRATSLKNLAVKNSTQDATDDNLPGPSRRFTSVLVQQSRPIVFSSALAIISTVLPAYADESKSFSLPNFGNDLVVGIFFYSVVALLTVVTAGIVYLGVVQALDKKQEMDDKKEVVSRLKSFGLKNGRSDGEEALVGQKQANRPKRDKSKGFGSFEDS</sequence>
<protein>
    <recommendedName>
        <fullName evidence="5">Transmembrane protein</fullName>
    </recommendedName>
</protein>
<organism evidence="3 4">
    <name type="scientific">Chlamydomonas eustigma</name>
    <dbReference type="NCBI Taxonomy" id="1157962"/>
    <lineage>
        <taxon>Eukaryota</taxon>
        <taxon>Viridiplantae</taxon>
        <taxon>Chlorophyta</taxon>
        <taxon>core chlorophytes</taxon>
        <taxon>Chlorophyceae</taxon>
        <taxon>CS clade</taxon>
        <taxon>Chlamydomonadales</taxon>
        <taxon>Chlamydomonadaceae</taxon>
        <taxon>Chlamydomonas</taxon>
    </lineage>
</organism>
<gene>
    <name evidence="3" type="ORF">CEUSTIGMA_g1167.t1</name>
</gene>
<feature type="region of interest" description="Disordered" evidence="1">
    <location>
        <begin position="150"/>
        <end position="184"/>
    </location>
</feature>
<evidence type="ECO:0000256" key="1">
    <source>
        <dbReference type="SAM" id="MobiDB-lite"/>
    </source>
</evidence>
<keyword evidence="2" id="KW-1133">Transmembrane helix</keyword>
<evidence type="ECO:0000256" key="2">
    <source>
        <dbReference type="SAM" id="Phobius"/>
    </source>
</evidence>
<keyword evidence="2" id="KW-0472">Membrane</keyword>